<keyword evidence="1" id="KW-0472">Membrane</keyword>
<keyword evidence="1" id="KW-1133">Transmembrane helix</keyword>
<keyword evidence="1" id="KW-0812">Transmembrane</keyword>
<evidence type="ECO:0000256" key="1">
    <source>
        <dbReference type="SAM" id="Phobius"/>
    </source>
</evidence>
<name>A0A6C0BCE7_9ZZZZ</name>
<dbReference type="AlphaFoldDB" id="A0A6C0BCE7"/>
<evidence type="ECO:0000313" key="2">
    <source>
        <dbReference type="EMBL" id="QHS89411.1"/>
    </source>
</evidence>
<protein>
    <submittedName>
        <fullName evidence="2">Uncharacterized protein</fullName>
    </submittedName>
</protein>
<sequence length="84" mass="9347">MLIQSFVGAAIESATNGKDSDKKRDAYVEFLSVFFAFLIAFVILGFVGKLLWNGVIVELFTIAKPAKSFWQIIGLMIFAMLIKP</sequence>
<proteinExistence type="predicted"/>
<accession>A0A6C0BCE7</accession>
<feature type="transmembrane region" description="Helical" evidence="1">
    <location>
        <begin position="68"/>
        <end position="83"/>
    </location>
</feature>
<organism evidence="2">
    <name type="scientific">viral metagenome</name>
    <dbReference type="NCBI Taxonomy" id="1070528"/>
    <lineage>
        <taxon>unclassified sequences</taxon>
        <taxon>metagenomes</taxon>
        <taxon>organismal metagenomes</taxon>
    </lineage>
</organism>
<dbReference type="EMBL" id="MN739109">
    <property type="protein sequence ID" value="QHS89411.1"/>
    <property type="molecule type" value="Genomic_DNA"/>
</dbReference>
<reference evidence="2" key="1">
    <citation type="journal article" date="2020" name="Nature">
        <title>Giant virus diversity and host interactions through global metagenomics.</title>
        <authorList>
            <person name="Schulz F."/>
            <person name="Roux S."/>
            <person name="Paez-Espino D."/>
            <person name="Jungbluth S."/>
            <person name="Walsh D.A."/>
            <person name="Denef V.J."/>
            <person name="McMahon K.D."/>
            <person name="Konstantinidis K.T."/>
            <person name="Eloe-Fadrosh E.A."/>
            <person name="Kyrpides N.C."/>
            <person name="Woyke T."/>
        </authorList>
    </citation>
    <scope>NUCLEOTIDE SEQUENCE</scope>
    <source>
        <strain evidence="2">GVMAG-M-3300010158-60</strain>
    </source>
</reference>
<feature type="transmembrane region" description="Helical" evidence="1">
    <location>
        <begin position="26"/>
        <end position="48"/>
    </location>
</feature>